<reference evidence="5" key="1">
    <citation type="submission" date="2016-10" db="EMBL/GenBank/DDBJ databases">
        <authorList>
            <person name="de Groot N.N."/>
        </authorList>
    </citation>
    <scope>NUCLEOTIDE SEQUENCE</scope>
</reference>
<dbReference type="GO" id="GO:0071111">
    <property type="term" value="F:cyclic-guanylate-specific phosphodiesterase activity"/>
    <property type="evidence" value="ECO:0007669"/>
    <property type="project" value="InterPro"/>
</dbReference>
<dbReference type="PANTHER" id="PTHR33121">
    <property type="entry name" value="CYCLIC DI-GMP PHOSPHODIESTERASE PDEF"/>
    <property type="match status" value="1"/>
</dbReference>
<keyword evidence="1" id="KW-0812">Transmembrane</keyword>
<dbReference type="InterPro" id="IPR035919">
    <property type="entry name" value="EAL_sf"/>
</dbReference>
<feature type="domain" description="PAS" evidence="2">
    <location>
        <begin position="38"/>
        <end position="83"/>
    </location>
</feature>
<dbReference type="SUPFAM" id="SSF141868">
    <property type="entry name" value="EAL domain-like"/>
    <property type="match status" value="1"/>
</dbReference>
<dbReference type="Pfam" id="PF13188">
    <property type="entry name" value="PAS_8"/>
    <property type="match status" value="1"/>
</dbReference>
<keyword evidence="1" id="KW-1133">Transmembrane helix</keyword>
<evidence type="ECO:0000259" key="3">
    <source>
        <dbReference type="PROSITE" id="PS50883"/>
    </source>
</evidence>
<dbReference type="Gene3D" id="3.20.20.450">
    <property type="entry name" value="EAL domain"/>
    <property type="match status" value="1"/>
</dbReference>
<dbReference type="SMART" id="SM00267">
    <property type="entry name" value="GGDEF"/>
    <property type="match status" value="1"/>
</dbReference>
<dbReference type="AlphaFoldDB" id="A0A1W1EA84"/>
<dbReference type="Pfam" id="PF00563">
    <property type="entry name" value="EAL"/>
    <property type="match status" value="1"/>
</dbReference>
<evidence type="ECO:0000259" key="2">
    <source>
        <dbReference type="PROSITE" id="PS50112"/>
    </source>
</evidence>
<evidence type="ECO:0000256" key="1">
    <source>
        <dbReference type="SAM" id="Phobius"/>
    </source>
</evidence>
<dbReference type="CDD" id="cd01949">
    <property type="entry name" value="GGDEF"/>
    <property type="match status" value="1"/>
</dbReference>
<feature type="domain" description="EAL" evidence="3">
    <location>
        <begin position="340"/>
        <end position="592"/>
    </location>
</feature>
<protein>
    <submittedName>
        <fullName evidence="5">Diguanylate cyclase/phosphodiesterase (GGDEF &amp; EAL domains) with PAS/PAC sensor(S)</fullName>
    </submittedName>
</protein>
<dbReference type="Gene3D" id="3.30.70.270">
    <property type="match status" value="1"/>
</dbReference>
<name>A0A1W1EA84_9ZZZZ</name>
<dbReference type="InterPro" id="IPR029787">
    <property type="entry name" value="Nucleotide_cyclase"/>
</dbReference>
<dbReference type="SUPFAM" id="SSF55073">
    <property type="entry name" value="Nucleotide cyclase"/>
    <property type="match status" value="1"/>
</dbReference>
<organism evidence="5">
    <name type="scientific">hydrothermal vent metagenome</name>
    <dbReference type="NCBI Taxonomy" id="652676"/>
    <lineage>
        <taxon>unclassified sequences</taxon>
        <taxon>metagenomes</taxon>
        <taxon>ecological metagenomes</taxon>
    </lineage>
</organism>
<dbReference type="PROSITE" id="PS50112">
    <property type="entry name" value="PAS"/>
    <property type="match status" value="1"/>
</dbReference>
<proteinExistence type="predicted"/>
<dbReference type="InterPro" id="IPR043128">
    <property type="entry name" value="Rev_trsase/Diguanyl_cyclase"/>
</dbReference>
<dbReference type="CDD" id="cd01948">
    <property type="entry name" value="EAL"/>
    <property type="match status" value="1"/>
</dbReference>
<evidence type="ECO:0000313" key="5">
    <source>
        <dbReference type="EMBL" id="SFV90767.1"/>
    </source>
</evidence>
<dbReference type="PROSITE" id="PS50883">
    <property type="entry name" value="EAL"/>
    <property type="match status" value="1"/>
</dbReference>
<sequence length="592" mass="68261">MEISVGMYAGCGVLAVSTAIAFTLLKKSRLQKKQSDIKLEMFKKAFDFSEDAVLVLSNDNHILYANRALQKLLHLTEKDLENRLDSMPMVKVKQQWVSLETLLSGDKKSSNGKMQPLLQTSIRIEEDSFDIPVNLYIDHSSFLEADTKWCNIILIHDLRALKEKHELAHHHRLTKLPNQFQAKEDLNKLFSKIHLHNKKLAIALIDLDNFSQIYSILGYEQGEKIVIQFARYLERIAKASSFQAYHMYSNSFMVCMPVVESADEVVYFCRKIEKELKSFYHINEMRFHLTASIGIGIYPDCGSTRMLLDSTYRALFDAHKLGFGHICVYEKSEAERKYDDLTLFNAVHEAMEKKEFEVYYQPIVRSKDREVVAAEALVRWKHKEYGFVPPDVFIPILEKSGSIVELGRFMLTEVLKQQKRWELFKFKPIQISINMSLHEIESEGFVENVSKQLIEHQIDPSLIKFEITEGAAMQNETLADEQLQELLGLGVSLSLDDFGTGYTSFAYLKKFPAEILKIDKSMVDFILTKEEDQRIVKAMIELGHSLGMKIVVEGIENIEMVEMLASLGCDYMQGYYFGKPQPAFEFQELIRR</sequence>
<dbReference type="InterPro" id="IPR000160">
    <property type="entry name" value="GGDEF_dom"/>
</dbReference>
<dbReference type="PROSITE" id="PS50887">
    <property type="entry name" value="GGDEF"/>
    <property type="match status" value="1"/>
</dbReference>
<gene>
    <name evidence="5" type="ORF">MNB_SV-4-10</name>
</gene>
<dbReference type="SMART" id="SM00052">
    <property type="entry name" value="EAL"/>
    <property type="match status" value="1"/>
</dbReference>
<dbReference type="SUPFAM" id="SSF55785">
    <property type="entry name" value="PYP-like sensor domain (PAS domain)"/>
    <property type="match status" value="1"/>
</dbReference>
<evidence type="ECO:0000259" key="4">
    <source>
        <dbReference type="PROSITE" id="PS50887"/>
    </source>
</evidence>
<feature type="transmembrane region" description="Helical" evidence="1">
    <location>
        <begin position="6"/>
        <end position="25"/>
    </location>
</feature>
<accession>A0A1W1EA84</accession>
<dbReference type="EMBL" id="FPIB01000023">
    <property type="protein sequence ID" value="SFV90767.1"/>
    <property type="molecule type" value="Genomic_DNA"/>
</dbReference>
<keyword evidence="1" id="KW-0472">Membrane</keyword>
<dbReference type="PANTHER" id="PTHR33121:SF70">
    <property type="entry name" value="SIGNALING PROTEIN YKOW"/>
    <property type="match status" value="1"/>
</dbReference>
<dbReference type="Gene3D" id="3.30.450.20">
    <property type="entry name" value="PAS domain"/>
    <property type="match status" value="1"/>
</dbReference>
<dbReference type="InterPro" id="IPR000014">
    <property type="entry name" value="PAS"/>
</dbReference>
<dbReference type="Pfam" id="PF00990">
    <property type="entry name" value="GGDEF"/>
    <property type="match status" value="1"/>
</dbReference>
<feature type="domain" description="GGDEF" evidence="4">
    <location>
        <begin position="198"/>
        <end position="331"/>
    </location>
</feature>
<dbReference type="InterPro" id="IPR001633">
    <property type="entry name" value="EAL_dom"/>
</dbReference>
<dbReference type="InterPro" id="IPR050706">
    <property type="entry name" value="Cyclic-di-GMP_PDE-like"/>
</dbReference>
<dbReference type="NCBIfam" id="TIGR00254">
    <property type="entry name" value="GGDEF"/>
    <property type="match status" value="1"/>
</dbReference>
<dbReference type="InterPro" id="IPR035965">
    <property type="entry name" value="PAS-like_dom_sf"/>
</dbReference>